<comment type="similarity">
    <text evidence="1">Belongs to the UDP-glycosyltransferase family.</text>
</comment>
<dbReference type="EC" id="2.4.1.17" evidence="2"/>
<organism evidence="7 8">
    <name type="scientific">Pristionchus fissidentatus</name>
    <dbReference type="NCBI Taxonomy" id="1538716"/>
    <lineage>
        <taxon>Eukaryota</taxon>
        <taxon>Metazoa</taxon>
        <taxon>Ecdysozoa</taxon>
        <taxon>Nematoda</taxon>
        <taxon>Chromadorea</taxon>
        <taxon>Rhabditida</taxon>
        <taxon>Rhabditina</taxon>
        <taxon>Diplogasteromorpha</taxon>
        <taxon>Diplogasteroidea</taxon>
        <taxon>Neodiplogasteridae</taxon>
        <taxon>Pristionchus</taxon>
    </lineage>
</organism>
<keyword evidence="5" id="KW-0732">Signal</keyword>
<dbReference type="Proteomes" id="UP001432322">
    <property type="component" value="Unassembled WGS sequence"/>
</dbReference>
<keyword evidence="4" id="KW-0808">Transferase</keyword>
<proteinExistence type="inferred from homology"/>
<evidence type="ECO:0000256" key="5">
    <source>
        <dbReference type="ARBA" id="ARBA00022729"/>
    </source>
</evidence>
<accession>A0AAV5VCQ2</accession>
<keyword evidence="3" id="KW-0328">Glycosyltransferase</keyword>
<evidence type="ECO:0000313" key="8">
    <source>
        <dbReference type="Proteomes" id="UP001432322"/>
    </source>
</evidence>
<protein>
    <recommendedName>
        <fullName evidence="2">glucuronosyltransferase</fullName>
        <ecNumber evidence="2">2.4.1.17</ecNumber>
    </recommendedName>
</protein>
<keyword evidence="8" id="KW-1185">Reference proteome</keyword>
<comment type="catalytic activity">
    <reaction evidence="6">
        <text>glucuronate acceptor + UDP-alpha-D-glucuronate = acceptor beta-D-glucuronoside + UDP + H(+)</text>
        <dbReference type="Rhea" id="RHEA:21032"/>
        <dbReference type="ChEBI" id="CHEBI:15378"/>
        <dbReference type="ChEBI" id="CHEBI:58052"/>
        <dbReference type="ChEBI" id="CHEBI:58223"/>
        <dbReference type="ChEBI" id="CHEBI:132367"/>
        <dbReference type="ChEBI" id="CHEBI:132368"/>
        <dbReference type="EC" id="2.4.1.17"/>
    </reaction>
</comment>
<evidence type="ECO:0000256" key="3">
    <source>
        <dbReference type="ARBA" id="ARBA00022676"/>
    </source>
</evidence>
<sequence>TSLIPIMDKSVKDGTEKSHVIYVQPDPEVAEKYEEMAKNQFNIFEMNNFNPILSIFMGPMMSKSFYATCKKVLEEPGLIERLKEEKFDVYISENFDVCGIGLSHAIQPKAVIGSSATNLFGWMFEEFGVPQASSYRPSAYMCSLDVHSFFDRLLNIYSDWLGRTVFLLHSTRS</sequence>
<dbReference type="PANTHER" id="PTHR48043">
    <property type="entry name" value="EG:EG0003.4 PROTEIN-RELATED"/>
    <property type="match status" value="1"/>
</dbReference>
<dbReference type="PANTHER" id="PTHR48043:SF23">
    <property type="entry name" value="UDP-GLUCURONOSYLTRANSFERASE"/>
    <property type="match status" value="1"/>
</dbReference>
<dbReference type="InterPro" id="IPR050271">
    <property type="entry name" value="UDP-glycosyltransferase"/>
</dbReference>
<evidence type="ECO:0000256" key="4">
    <source>
        <dbReference type="ARBA" id="ARBA00022679"/>
    </source>
</evidence>
<evidence type="ECO:0000256" key="2">
    <source>
        <dbReference type="ARBA" id="ARBA00012544"/>
    </source>
</evidence>
<name>A0AAV5VCQ2_9BILA</name>
<dbReference type="SUPFAM" id="SSF53756">
    <property type="entry name" value="UDP-Glycosyltransferase/glycogen phosphorylase"/>
    <property type="match status" value="1"/>
</dbReference>
<dbReference type="Pfam" id="PF00201">
    <property type="entry name" value="UDPGT"/>
    <property type="match status" value="1"/>
</dbReference>
<reference evidence="7" key="1">
    <citation type="submission" date="2023-10" db="EMBL/GenBank/DDBJ databases">
        <title>Genome assembly of Pristionchus species.</title>
        <authorList>
            <person name="Yoshida K."/>
            <person name="Sommer R.J."/>
        </authorList>
    </citation>
    <scope>NUCLEOTIDE SEQUENCE</scope>
    <source>
        <strain evidence="7">RS5133</strain>
    </source>
</reference>
<dbReference type="InterPro" id="IPR002213">
    <property type="entry name" value="UDP_glucos_trans"/>
</dbReference>
<comment type="caution">
    <text evidence="7">The sequence shown here is derived from an EMBL/GenBank/DDBJ whole genome shotgun (WGS) entry which is preliminary data.</text>
</comment>
<evidence type="ECO:0000256" key="1">
    <source>
        <dbReference type="ARBA" id="ARBA00009995"/>
    </source>
</evidence>
<feature type="non-terminal residue" evidence="7">
    <location>
        <position position="1"/>
    </location>
</feature>
<evidence type="ECO:0000256" key="6">
    <source>
        <dbReference type="ARBA" id="ARBA00047475"/>
    </source>
</evidence>
<evidence type="ECO:0000313" key="7">
    <source>
        <dbReference type="EMBL" id="GMT15957.1"/>
    </source>
</evidence>
<gene>
    <name evidence="7" type="ORF">PFISCL1PPCAC_7254</name>
</gene>
<dbReference type="GO" id="GO:0015020">
    <property type="term" value="F:glucuronosyltransferase activity"/>
    <property type="evidence" value="ECO:0007669"/>
    <property type="project" value="UniProtKB-EC"/>
</dbReference>
<dbReference type="AlphaFoldDB" id="A0AAV5VCQ2"/>
<dbReference type="EMBL" id="BTSY01000002">
    <property type="protein sequence ID" value="GMT15957.1"/>
    <property type="molecule type" value="Genomic_DNA"/>
</dbReference>